<sequence>MYKWHIDILLFPYVIAEVFAKGYNFIPVYENADASANVTQILMAKMVIVLIYRSESEGVCVGNMQLVLLQRFKGSTTSTKVFVHLQGIAPSGAAFTSKIGDKVGWAADVAHRQWVDSRDDVSSRDGSAQAVADVGDGALMERFWRMGQ</sequence>
<reference evidence="1" key="1">
    <citation type="submission" date="2020-06" db="EMBL/GenBank/DDBJ databases">
        <authorList>
            <person name="Gonzalez-de la Fuente S."/>
            <person name="Peiro-Pastor R."/>
            <person name="Rastrojo A."/>
            <person name="Moreno J."/>
            <person name="Carrasco-Ramiro F."/>
            <person name="Requena JM."/>
            <person name="Aguado B."/>
        </authorList>
    </citation>
    <scope>NUCLEOTIDE SEQUENCE</scope>
</reference>
<evidence type="ECO:0000313" key="1">
    <source>
        <dbReference type="EMBL" id="CAC9527339.1"/>
    </source>
</evidence>
<gene>
    <name evidence="1" type="ORF">LINF_320037400</name>
</gene>
<protein>
    <submittedName>
        <fullName evidence="1">Hypothetical_protein</fullName>
    </submittedName>
</protein>
<accession>A0A6L0XXD4</accession>
<dbReference type="AlphaFoldDB" id="A0A6L0XXD4"/>
<evidence type="ECO:0000313" key="2">
    <source>
        <dbReference type="Proteomes" id="UP000255414"/>
    </source>
</evidence>
<dbReference type="Proteomes" id="UP000255414">
    <property type="component" value="Chromosome 32"/>
</dbReference>
<proteinExistence type="predicted"/>
<name>A0A6L0XXD4_LEIIN</name>
<dbReference type="VEuPathDB" id="TriTrypDB:LINF_320037400"/>
<dbReference type="EMBL" id="LR812965">
    <property type="protein sequence ID" value="CAC9527339.1"/>
    <property type="molecule type" value="Genomic_DNA"/>
</dbReference>
<organism evidence="1 2">
    <name type="scientific">Leishmania infantum</name>
    <dbReference type="NCBI Taxonomy" id="5671"/>
    <lineage>
        <taxon>Eukaryota</taxon>
        <taxon>Discoba</taxon>
        <taxon>Euglenozoa</taxon>
        <taxon>Kinetoplastea</taxon>
        <taxon>Metakinetoplastina</taxon>
        <taxon>Trypanosomatida</taxon>
        <taxon>Trypanosomatidae</taxon>
        <taxon>Leishmaniinae</taxon>
        <taxon>Leishmania</taxon>
    </lineage>
</organism>